<sequence length="135" mass="15012">MNRTETLLLLRKVKAYCPSQVMDELTPDAWAEVLSGISFANADLALRHIVGAPLELGRSRYVEPGHIIAGVRSIIARRLADYGAIELPDWFDPDVHDYATTLQAIRHRIGEGDRDPDIAAIARSVQPRAITRGER</sequence>
<keyword evidence="2" id="KW-1185">Reference proteome</keyword>
<dbReference type="OrthoDB" id="4764618at2"/>
<gene>
    <name evidence="1" type="ORF">SAMN04489747_0924</name>
</gene>
<protein>
    <submittedName>
        <fullName evidence="1">Uncharacterized protein</fullName>
    </submittedName>
</protein>
<dbReference type="Proteomes" id="UP000198546">
    <property type="component" value="Chromosome i"/>
</dbReference>
<reference evidence="1 2" key="1">
    <citation type="submission" date="2016-10" db="EMBL/GenBank/DDBJ databases">
        <authorList>
            <person name="de Groot N.N."/>
        </authorList>
    </citation>
    <scope>NUCLEOTIDE SEQUENCE [LARGE SCALE GENOMIC DNA]</scope>
    <source>
        <strain evidence="1 2">MON 2.2</strain>
    </source>
</reference>
<dbReference type="RefSeq" id="WP_090591080.1">
    <property type="nucleotide sequence ID" value="NZ_LT629688.1"/>
</dbReference>
<evidence type="ECO:0000313" key="1">
    <source>
        <dbReference type="EMBL" id="SDD42661.1"/>
    </source>
</evidence>
<organism evidence="1 2">
    <name type="scientific">Auraticoccus monumenti</name>
    <dbReference type="NCBI Taxonomy" id="675864"/>
    <lineage>
        <taxon>Bacteria</taxon>
        <taxon>Bacillati</taxon>
        <taxon>Actinomycetota</taxon>
        <taxon>Actinomycetes</taxon>
        <taxon>Propionibacteriales</taxon>
        <taxon>Propionibacteriaceae</taxon>
        <taxon>Auraticoccus</taxon>
    </lineage>
</organism>
<evidence type="ECO:0000313" key="2">
    <source>
        <dbReference type="Proteomes" id="UP000198546"/>
    </source>
</evidence>
<dbReference type="EMBL" id="LT629688">
    <property type="protein sequence ID" value="SDD42661.1"/>
    <property type="molecule type" value="Genomic_DNA"/>
</dbReference>
<proteinExistence type="predicted"/>
<dbReference type="AlphaFoldDB" id="A0A1G6UN06"/>
<name>A0A1G6UN06_9ACTN</name>
<dbReference type="STRING" id="675864.SAMN04489747_0924"/>
<accession>A0A1G6UN06</accession>